<reference evidence="2 3" key="1">
    <citation type="submission" date="2022-02" db="EMBL/GenBank/DDBJ databases">
        <title>Uncovering new skin microbiome diversity through culturing and metagenomics.</title>
        <authorList>
            <person name="Conlan S."/>
            <person name="Deming C."/>
            <person name="Nisc Comparative Sequencing Program N."/>
            <person name="Segre J.A."/>
        </authorList>
    </citation>
    <scope>NUCLEOTIDE SEQUENCE [LARGE SCALE GENOMIC DNA]</scope>
    <source>
        <strain evidence="2 3">ACRQZ</strain>
    </source>
</reference>
<evidence type="ECO:0000259" key="1">
    <source>
        <dbReference type="PROSITE" id="PS51186"/>
    </source>
</evidence>
<dbReference type="SUPFAM" id="SSF55729">
    <property type="entry name" value="Acyl-CoA N-acyltransferases (Nat)"/>
    <property type="match status" value="2"/>
</dbReference>
<name>A0ABS9PZG1_9MICO</name>
<dbReference type="RefSeq" id="WP_239262369.1">
    <property type="nucleotide sequence ID" value="NZ_JAKRCV010000007.1"/>
</dbReference>
<dbReference type="PANTHER" id="PTHR43792:SF1">
    <property type="entry name" value="N-ACETYLTRANSFERASE DOMAIN-CONTAINING PROTEIN"/>
    <property type="match status" value="1"/>
</dbReference>
<feature type="domain" description="N-acetyltransferase" evidence="1">
    <location>
        <begin position="220"/>
        <end position="387"/>
    </location>
</feature>
<dbReference type="Pfam" id="PF13302">
    <property type="entry name" value="Acetyltransf_3"/>
    <property type="match status" value="2"/>
</dbReference>
<keyword evidence="3" id="KW-1185">Reference proteome</keyword>
<dbReference type="EMBL" id="JAKRCV010000007">
    <property type="protein sequence ID" value="MCG7321015.1"/>
    <property type="molecule type" value="Genomic_DNA"/>
</dbReference>
<dbReference type="PROSITE" id="PS51186">
    <property type="entry name" value="GNAT"/>
    <property type="match status" value="2"/>
</dbReference>
<feature type="domain" description="N-acetyltransferase" evidence="1">
    <location>
        <begin position="12"/>
        <end position="179"/>
    </location>
</feature>
<gene>
    <name evidence="2" type="ORF">MHL29_03775</name>
</gene>
<evidence type="ECO:0000313" key="3">
    <source>
        <dbReference type="Proteomes" id="UP001521931"/>
    </source>
</evidence>
<organism evidence="2 3">
    <name type="scientific">Arsenicicoccus bolidensis</name>
    <dbReference type="NCBI Taxonomy" id="229480"/>
    <lineage>
        <taxon>Bacteria</taxon>
        <taxon>Bacillati</taxon>
        <taxon>Actinomycetota</taxon>
        <taxon>Actinomycetes</taxon>
        <taxon>Micrococcales</taxon>
        <taxon>Intrasporangiaceae</taxon>
        <taxon>Arsenicicoccus</taxon>
    </lineage>
</organism>
<protein>
    <submittedName>
        <fullName evidence="2">GNAT family N-acetyltransferase</fullName>
    </submittedName>
</protein>
<comment type="caution">
    <text evidence="2">The sequence shown here is derived from an EMBL/GenBank/DDBJ whole genome shotgun (WGS) entry which is preliminary data.</text>
</comment>
<accession>A0ABS9PZG1</accession>
<sequence>MPSPWPRRSGSLVLRDATPGDVEQLLTYRNDPEVNRWMMRTSVDPEEFRRSWAAAPGSDTDHSCVAERDGVVVAMGFLEIVDDGLHEETPRGVEAVIGYIVDPRRAGQGVATDLTRGLLAVAFDTLGLRRVKAYCNRDNPASSRVLEKAGMRREEHGVEDSWHAEHGWVDGYGYAILAEEWRGEVRGLREIRDASAAVPPRRALPEAVPWESGARHTARLSLGDATPDDVDQMLRYRNLPDVGRWMLRAQVEPRAFRRAWLEPGQNDRSFVARLGDRVVGTCSIEVRDGSGQPGGPVHGCEAELGYVLDPAFHGQGYGREIAAAGLDRCFRELGMRRVTAGLYADNVASARLLSGLGMRLEQYGVRDSWHPDHGWVDGAAYGLLAREWRA</sequence>
<dbReference type="Gene3D" id="3.40.630.30">
    <property type="match status" value="2"/>
</dbReference>
<dbReference type="Proteomes" id="UP001521931">
    <property type="component" value="Unassembled WGS sequence"/>
</dbReference>
<dbReference type="CDD" id="cd04301">
    <property type="entry name" value="NAT_SF"/>
    <property type="match status" value="1"/>
</dbReference>
<dbReference type="InterPro" id="IPR000182">
    <property type="entry name" value="GNAT_dom"/>
</dbReference>
<evidence type="ECO:0000313" key="2">
    <source>
        <dbReference type="EMBL" id="MCG7321015.1"/>
    </source>
</evidence>
<dbReference type="InterPro" id="IPR016181">
    <property type="entry name" value="Acyl_CoA_acyltransferase"/>
</dbReference>
<dbReference type="PANTHER" id="PTHR43792">
    <property type="entry name" value="GNAT FAMILY, PUTATIVE (AFU_ORTHOLOGUE AFUA_3G00765)-RELATED-RELATED"/>
    <property type="match status" value="1"/>
</dbReference>
<proteinExistence type="predicted"/>
<dbReference type="InterPro" id="IPR051531">
    <property type="entry name" value="N-acetyltransferase"/>
</dbReference>